<sequence>MDGGRVMGGGGSKKNLVGDGQILEMVEDSEEEELQNKRMEERVTEVFNNQPMLSAEEKRKRINKAYNNLNEDAKNQARRLLCMEEKRLKPSEPPRSLPLTPK</sequence>
<reference evidence="2 3" key="1">
    <citation type="submission" date="2020-06" db="EMBL/GenBank/DDBJ databases">
        <title>Transcriptomic and genomic resources for Thalictrum thalictroides and T. hernandezii: Facilitating candidate gene discovery in an emerging model plant lineage.</title>
        <authorList>
            <person name="Arias T."/>
            <person name="Riano-Pachon D.M."/>
            <person name="Di Stilio V.S."/>
        </authorList>
    </citation>
    <scope>NUCLEOTIDE SEQUENCE [LARGE SCALE GENOMIC DNA]</scope>
    <source>
        <strain evidence="3">cv. WT478/WT964</strain>
        <tissue evidence="2">Leaves</tissue>
    </source>
</reference>
<comment type="caution">
    <text evidence="2">The sequence shown here is derived from an EMBL/GenBank/DDBJ whole genome shotgun (WGS) entry which is preliminary data.</text>
</comment>
<dbReference type="AlphaFoldDB" id="A0A7J6VW39"/>
<protein>
    <submittedName>
        <fullName evidence="2">Uncharacterized protein</fullName>
    </submittedName>
</protein>
<keyword evidence="3" id="KW-1185">Reference proteome</keyword>
<keyword evidence="1" id="KW-0175">Coiled coil</keyword>
<accession>A0A7J6VW39</accession>
<organism evidence="2 3">
    <name type="scientific">Thalictrum thalictroides</name>
    <name type="common">Rue-anemone</name>
    <name type="synonym">Anemone thalictroides</name>
    <dbReference type="NCBI Taxonomy" id="46969"/>
    <lineage>
        <taxon>Eukaryota</taxon>
        <taxon>Viridiplantae</taxon>
        <taxon>Streptophyta</taxon>
        <taxon>Embryophyta</taxon>
        <taxon>Tracheophyta</taxon>
        <taxon>Spermatophyta</taxon>
        <taxon>Magnoliopsida</taxon>
        <taxon>Ranunculales</taxon>
        <taxon>Ranunculaceae</taxon>
        <taxon>Thalictroideae</taxon>
        <taxon>Thalictrum</taxon>
    </lineage>
</organism>
<evidence type="ECO:0000256" key="1">
    <source>
        <dbReference type="SAM" id="Coils"/>
    </source>
</evidence>
<feature type="coiled-coil region" evidence="1">
    <location>
        <begin position="22"/>
        <end position="86"/>
    </location>
</feature>
<dbReference type="Proteomes" id="UP000554482">
    <property type="component" value="Unassembled WGS sequence"/>
</dbReference>
<dbReference type="EMBL" id="JABWDY010025625">
    <property type="protein sequence ID" value="KAF5189324.1"/>
    <property type="molecule type" value="Genomic_DNA"/>
</dbReference>
<evidence type="ECO:0000313" key="3">
    <source>
        <dbReference type="Proteomes" id="UP000554482"/>
    </source>
</evidence>
<gene>
    <name evidence="2" type="ORF">FRX31_021089</name>
</gene>
<evidence type="ECO:0000313" key="2">
    <source>
        <dbReference type="EMBL" id="KAF5189324.1"/>
    </source>
</evidence>
<proteinExistence type="predicted"/>
<name>A0A7J6VW39_THATH</name>